<feature type="coiled-coil region" evidence="1">
    <location>
        <begin position="667"/>
        <end position="694"/>
    </location>
</feature>
<sequence length="695" mass="79225">MEATKPMDTVQQEDHLITNEPLTVQPPPSPVSPTSPLPAVSVSPSGEGPAVLSPMVSPPPAVLSHMLVPSSETPTLSTINYKGIVENLVLQLGNTKALLEERELKIKQLALENSRLLAQNEYKGNQQENIAALTAEKENYRKAYLTLKTNLENSTKEKDLIISQKDARLAKEMEITKQLTTEGENLSQKILKLQDHNRKLKAEKEAIEKEFLVVSERERGQAEKLKKKTDDLNLMIANEKQMQDALEQMRSVSGLATKQLEKREMDRTSAVDQVADLKDALEKSWIEITDLRKHQASLIQKHRVEIEHRENQLKLEHQKQLIDTIREETKKQEELKGTIKTLRESLGQNRGAQEDRVTVLEEENKQLNKKILRLEQQNSDLVESQAETAKPLLRQIGELESQLKSMHHTFTTLETSLRSRLLDQQNIALEAKHEVDQLKEQVLGWQGKHKSLTANLQHAQNTNQLLNKKLERKKLKCRSLQDTIEQFKNQLSDLSMTTDKANNQLLEKLTLKSKQLNELEENLVIANNEISALKTKLAKAEQVSQITENPSYHTATQQSYNGVPLHMLSPSTSLSIQKIQQTIDQKNSQITSLQSTIQFLNKSKQAMEDQLVQVTTKTQALEERINLLNSLENEHKELKTKFGAVLELLGEKTEKCIEMKNDIEDLKGVYKQQIDMLCREIEKLTKENHRLNGRK</sequence>
<feature type="region of interest" description="Disordered" evidence="2">
    <location>
        <begin position="1"/>
        <end position="51"/>
    </location>
</feature>
<name>A0A6B2KYV7_9EUKA</name>
<dbReference type="GO" id="GO:0005783">
    <property type="term" value="C:endoplasmic reticulum"/>
    <property type="evidence" value="ECO:0007669"/>
    <property type="project" value="TreeGrafter"/>
</dbReference>
<reference evidence="4" key="1">
    <citation type="journal article" date="2020" name="J. Eukaryot. Microbiol.">
        <title>De novo Sequencing, Assembly and Annotation of the Transcriptome for the Free-Living Testate Amoeba Arcella intermedia.</title>
        <authorList>
            <person name="Ribeiro G.M."/>
            <person name="Porfirio-Sousa A.L."/>
            <person name="Maurer-Alcala X.X."/>
            <person name="Katz L.A."/>
            <person name="Lahr D.J.G."/>
        </authorList>
    </citation>
    <scope>NUCLEOTIDE SEQUENCE</scope>
</reference>
<feature type="coiled-coil region" evidence="1">
    <location>
        <begin position="576"/>
        <end position="641"/>
    </location>
</feature>
<dbReference type="InterPro" id="IPR022091">
    <property type="entry name" value="TMF_TATA-bd"/>
</dbReference>
<dbReference type="InterPro" id="IPR052602">
    <property type="entry name" value="Growth_transcription_reg"/>
</dbReference>
<dbReference type="AlphaFoldDB" id="A0A6B2KYV7"/>
<feature type="domain" description="TATA element modulatory factor 1 TATA binding" evidence="3">
    <location>
        <begin position="574"/>
        <end position="677"/>
    </location>
</feature>
<dbReference type="EMBL" id="GIBP01000882">
    <property type="protein sequence ID" value="NDV29851.1"/>
    <property type="molecule type" value="Transcribed_RNA"/>
</dbReference>
<keyword evidence="1" id="KW-0175">Coiled coil</keyword>
<evidence type="ECO:0000256" key="1">
    <source>
        <dbReference type="SAM" id="Coils"/>
    </source>
</evidence>
<feature type="coiled-coil region" evidence="1">
    <location>
        <begin position="421"/>
        <end position="543"/>
    </location>
</feature>
<feature type="coiled-coil region" evidence="1">
    <location>
        <begin position="315"/>
        <end position="384"/>
    </location>
</feature>
<protein>
    <recommendedName>
        <fullName evidence="3">TATA element modulatory factor 1 TATA binding domain-containing protein</fullName>
    </recommendedName>
</protein>
<feature type="coiled-coil region" evidence="1">
    <location>
        <begin position="99"/>
        <end position="157"/>
    </location>
</feature>
<feature type="compositionally biased region" description="Pro residues" evidence="2">
    <location>
        <begin position="24"/>
        <end position="36"/>
    </location>
</feature>
<organism evidence="4">
    <name type="scientific">Arcella intermedia</name>
    <dbReference type="NCBI Taxonomy" id="1963864"/>
    <lineage>
        <taxon>Eukaryota</taxon>
        <taxon>Amoebozoa</taxon>
        <taxon>Tubulinea</taxon>
        <taxon>Elardia</taxon>
        <taxon>Arcellinida</taxon>
        <taxon>Sphaerothecina</taxon>
        <taxon>Arcellidae</taxon>
        <taxon>Arcella</taxon>
    </lineage>
</organism>
<dbReference type="GO" id="GO:0005794">
    <property type="term" value="C:Golgi apparatus"/>
    <property type="evidence" value="ECO:0007669"/>
    <property type="project" value="TreeGrafter"/>
</dbReference>
<dbReference type="PANTHER" id="PTHR46515">
    <property type="entry name" value="TATA ELEMENT MODULATORY FACTOR TMF1"/>
    <property type="match status" value="1"/>
</dbReference>
<dbReference type="Gene3D" id="1.10.287.1490">
    <property type="match status" value="1"/>
</dbReference>
<feature type="coiled-coil region" evidence="1">
    <location>
        <begin position="183"/>
        <end position="242"/>
    </location>
</feature>
<proteinExistence type="predicted"/>
<evidence type="ECO:0000313" key="4">
    <source>
        <dbReference type="EMBL" id="NDV29851.1"/>
    </source>
</evidence>
<evidence type="ECO:0000256" key="2">
    <source>
        <dbReference type="SAM" id="MobiDB-lite"/>
    </source>
</evidence>
<evidence type="ECO:0000259" key="3">
    <source>
        <dbReference type="Pfam" id="PF12325"/>
    </source>
</evidence>
<accession>A0A6B2KYV7</accession>
<dbReference type="PANTHER" id="PTHR46515:SF1">
    <property type="entry name" value="TATA ELEMENT MODULATORY FACTOR"/>
    <property type="match status" value="1"/>
</dbReference>
<dbReference type="Pfam" id="PF12325">
    <property type="entry name" value="TMF_TATA_bd"/>
    <property type="match status" value="1"/>
</dbReference>